<proteinExistence type="predicted"/>
<dbReference type="Proteomes" id="UP000254537">
    <property type="component" value="Chromosome"/>
</dbReference>
<reference evidence="2 3" key="1">
    <citation type="submission" date="2018-07" db="EMBL/GenBank/DDBJ databases">
        <title>Crenobacter cavernae sp. nov., isolated from a karst cave.</title>
        <authorList>
            <person name="Zhu H."/>
        </authorList>
    </citation>
    <scope>NUCLEOTIDE SEQUENCE [LARGE SCALE GENOMIC DNA]</scope>
    <source>
        <strain evidence="2 3">K1W11S-77</strain>
    </source>
</reference>
<dbReference type="AlphaFoldDB" id="A0A345Y3Y5"/>
<evidence type="ECO:0000256" key="1">
    <source>
        <dbReference type="SAM" id="SignalP"/>
    </source>
</evidence>
<keyword evidence="1" id="KW-0732">Signal</keyword>
<feature type="signal peptide" evidence="1">
    <location>
        <begin position="1"/>
        <end position="22"/>
    </location>
</feature>
<feature type="chain" id="PRO_5016930639" evidence="1">
    <location>
        <begin position="23"/>
        <end position="162"/>
    </location>
</feature>
<dbReference type="KEGG" id="ccah:DWG20_03900"/>
<dbReference type="EMBL" id="CP031337">
    <property type="protein sequence ID" value="AXK38637.1"/>
    <property type="molecule type" value="Genomic_DNA"/>
</dbReference>
<protein>
    <submittedName>
        <fullName evidence="2">DUF3016 domain-containing protein</fullName>
    </submittedName>
</protein>
<name>A0A345Y3Y5_9NEIS</name>
<accession>A0A345Y3Y5</accession>
<dbReference type="Pfam" id="PF11454">
    <property type="entry name" value="DUF3016"/>
    <property type="match status" value="1"/>
</dbReference>
<dbReference type="RefSeq" id="WP_115432572.1">
    <property type="nucleotide sequence ID" value="NZ_CP031337.1"/>
</dbReference>
<evidence type="ECO:0000313" key="3">
    <source>
        <dbReference type="Proteomes" id="UP000254537"/>
    </source>
</evidence>
<sequence>MSARSLVAGMGLFIALAPAVRAEVTVEFVEPQRYTDGSEDGYRYDRGTLDALERHLKALGQRCLREGETLELRVLDVDLAGRYEWWRPAAYDVRVMRDITWPRLDLEYMWRDGDGRVLGRARERVSDMNYLWRSPYVRNDLNSLPYEKAMLRDWFDRRFCRG</sequence>
<dbReference type="OrthoDB" id="195620at2"/>
<organism evidence="2 3">
    <name type="scientific">Crenobacter cavernae</name>
    <dbReference type="NCBI Taxonomy" id="2290923"/>
    <lineage>
        <taxon>Bacteria</taxon>
        <taxon>Pseudomonadati</taxon>
        <taxon>Pseudomonadota</taxon>
        <taxon>Betaproteobacteria</taxon>
        <taxon>Neisseriales</taxon>
        <taxon>Neisseriaceae</taxon>
        <taxon>Crenobacter</taxon>
    </lineage>
</organism>
<dbReference type="InterPro" id="IPR021557">
    <property type="entry name" value="DUF3016"/>
</dbReference>
<gene>
    <name evidence="2" type="ORF">DWG20_03900</name>
</gene>
<evidence type="ECO:0000313" key="2">
    <source>
        <dbReference type="EMBL" id="AXK38637.1"/>
    </source>
</evidence>